<dbReference type="SMART" id="SM00386">
    <property type="entry name" value="HAT"/>
    <property type="match status" value="4"/>
</dbReference>
<dbReference type="OrthoDB" id="412781at2759"/>
<dbReference type="VEuPathDB" id="GiardiaDB:GMRT_11637"/>
<dbReference type="GO" id="GO:0008270">
    <property type="term" value="F:zinc ion binding"/>
    <property type="evidence" value="ECO:0007669"/>
    <property type="project" value="InterPro"/>
</dbReference>
<dbReference type="GO" id="GO:0016788">
    <property type="term" value="F:hydrolase activity, acting on ester bonds"/>
    <property type="evidence" value="ECO:0007669"/>
    <property type="project" value="InterPro"/>
</dbReference>
<feature type="compositionally biased region" description="Basic and acidic residues" evidence="3">
    <location>
        <begin position="1469"/>
        <end position="1481"/>
    </location>
</feature>
<feature type="region of interest" description="Disordered" evidence="3">
    <location>
        <begin position="1453"/>
        <end position="1500"/>
    </location>
</feature>
<dbReference type="SMART" id="SM00316">
    <property type="entry name" value="S1"/>
    <property type="match status" value="4"/>
</dbReference>
<dbReference type="GO" id="GO:0003723">
    <property type="term" value="F:RNA binding"/>
    <property type="evidence" value="ECO:0007669"/>
    <property type="project" value="TreeGrafter"/>
</dbReference>
<organism evidence="5 6">
    <name type="scientific">Giardia muris</name>
    <dbReference type="NCBI Taxonomy" id="5742"/>
    <lineage>
        <taxon>Eukaryota</taxon>
        <taxon>Metamonada</taxon>
        <taxon>Diplomonadida</taxon>
        <taxon>Hexamitidae</taxon>
        <taxon>Giardiinae</taxon>
        <taxon>Giardia</taxon>
    </lineage>
</organism>
<keyword evidence="2" id="KW-0698">rRNA processing</keyword>
<dbReference type="SUPFAM" id="SSF48452">
    <property type="entry name" value="TPR-like"/>
    <property type="match status" value="1"/>
</dbReference>
<dbReference type="InterPro" id="IPR012340">
    <property type="entry name" value="NA-bd_OB-fold"/>
</dbReference>
<dbReference type="InterPro" id="IPR011990">
    <property type="entry name" value="TPR-like_helical_dom_sf"/>
</dbReference>
<name>A0A4Z1TAM1_GIAMU</name>
<evidence type="ECO:0000313" key="5">
    <source>
        <dbReference type="EMBL" id="TNJ29569.1"/>
    </source>
</evidence>
<dbReference type="GO" id="GO:0006364">
    <property type="term" value="P:rRNA processing"/>
    <property type="evidence" value="ECO:0007669"/>
    <property type="project" value="UniProtKB-KW"/>
</dbReference>
<dbReference type="PANTHER" id="PTHR23270:SF10">
    <property type="entry name" value="PROTEIN RRP5 HOMOLOG"/>
    <property type="match status" value="1"/>
</dbReference>
<evidence type="ECO:0000256" key="3">
    <source>
        <dbReference type="SAM" id="MobiDB-lite"/>
    </source>
</evidence>
<dbReference type="InterPro" id="IPR017947">
    <property type="entry name" value="AryldialkylPase_Zn-BS"/>
</dbReference>
<dbReference type="GO" id="GO:0032040">
    <property type="term" value="C:small-subunit processome"/>
    <property type="evidence" value="ECO:0007669"/>
    <property type="project" value="TreeGrafter"/>
</dbReference>
<gene>
    <name evidence="5" type="ORF">GMRT_11637</name>
</gene>
<dbReference type="InterPro" id="IPR003029">
    <property type="entry name" value="S1_domain"/>
</dbReference>
<dbReference type="PROSITE" id="PS01322">
    <property type="entry name" value="PHOSPHOTRIESTERASE_1"/>
    <property type="match status" value="1"/>
</dbReference>
<comment type="caution">
    <text evidence="5">The sequence shown here is derived from an EMBL/GenBank/DDBJ whole genome shotgun (WGS) entry which is preliminary data.</text>
</comment>
<feature type="domain" description="S1 motif" evidence="4">
    <location>
        <begin position="22"/>
        <end position="89"/>
    </location>
</feature>
<feature type="compositionally biased region" description="Polar residues" evidence="3">
    <location>
        <begin position="1482"/>
        <end position="1495"/>
    </location>
</feature>
<dbReference type="Gene3D" id="1.25.40.10">
    <property type="entry name" value="Tetratricopeptide repeat domain"/>
    <property type="match status" value="1"/>
</dbReference>
<dbReference type="Proteomes" id="UP000315496">
    <property type="component" value="Chromosome 1"/>
</dbReference>
<dbReference type="InterPro" id="IPR003107">
    <property type="entry name" value="HAT"/>
</dbReference>
<dbReference type="SUPFAM" id="SSF50249">
    <property type="entry name" value="Nucleic acid-binding proteins"/>
    <property type="match status" value="1"/>
</dbReference>
<evidence type="ECO:0000256" key="1">
    <source>
        <dbReference type="ARBA" id="ARBA00004604"/>
    </source>
</evidence>
<dbReference type="Gene3D" id="2.40.50.140">
    <property type="entry name" value="Nucleic acid-binding proteins"/>
    <property type="match status" value="1"/>
</dbReference>
<keyword evidence="6" id="KW-1185">Reference proteome</keyword>
<reference evidence="5 6" key="1">
    <citation type="submission" date="2019-05" db="EMBL/GenBank/DDBJ databases">
        <title>The compact genome of Giardia muris reveals important steps in the evolution of intestinal protozoan parasites.</title>
        <authorList>
            <person name="Xu F."/>
            <person name="Jimenez-Gonzalez A."/>
            <person name="Einarsson E."/>
            <person name="Astvaldsson A."/>
            <person name="Peirasmaki D."/>
            <person name="Eckmann L."/>
            <person name="Andersson J.O."/>
            <person name="Svard S.G."/>
            <person name="Jerlstrom-Hultqvist J."/>
        </authorList>
    </citation>
    <scope>NUCLEOTIDE SEQUENCE [LARGE SCALE GENOMIC DNA]</scope>
    <source>
        <strain evidence="5 6">Roberts-Thomson</strain>
    </source>
</reference>
<dbReference type="InterPro" id="IPR045209">
    <property type="entry name" value="Rrp5"/>
</dbReference>
<dbReference type="EMBL" id="VDLU01000001">
    <property type="protein sequence ID" value="TNJ29569.1"/>
    <property type="molecule type" value="Genomic_DNA"/>
</dbReference>
<protein>
    <submittedName>
        <fullName evidence="5">rRNA biogenesis protein RRP5</fullName>
    </submittedName>
</protein>
<sequence>MQQSVIPYLPTPELDARQIHCGVRVLGLVTSVTSKGLSLSLPFGVTGFIPVNELADGTEVPPTIYQVGDYVPAIVVAQDVRGSPILSLQPSRYRQRDIDRNSYVICQITSEEDHGWLATLGDAAGTVGFLSTSRVPSDLRARLKVGYVVGAIVVDIGSSSRIYQLSLLPQDISTTIPSRTYAQLLPGQLAKAEVALQGYGYWGVYLAAKKSRAQDSNTRLFGYIISGHLRRNYASVNDSSVPYEYGTHVGFEGRFRVVLVDTDPKVVEITFPLVYLSNLENVLDSAASDRRYAIGQVIPSEKLIVAQHDKRSMFAVSRNEERPVMLSIPRIKLPGEIMDLSVGSPIPAPVKVLGYHPFEDLYLGSADQSDINGTALGILEVGKILSKATKVLVTKVYDYGANLEITDANDSYRGFILQTHYGNTLKHEHLAREMNLNKGYGTMRIIGVSARGDLYYVSLADLGTEPIFLNRETVRVGQVSRGVVSSFPTSNNTYATIQFSTNYMAIYFNAQNVSLGQAYDFISVRNDDKFTVVDLLSPQQGDDPERLRSDPHAALFRVLQYSPRTRSDLPYASSIDGSGDLPFESFHLLTSENSIITISDIALGGFKLDVQLHGDHTGHKSNVFLHYRCISYDSGIQELVSLFLGELKNKNFFDILPAIRIITYITLRDSTRIYLAAATPHLVQDDLVLTQGSDQVSRGNIYHGIITYVASSHVFGVLSDDTSFVAPLPSSNEADVLMLALVELYATGTKETTKGDWKVEVRGTLTNIIRDGRKAALRKGPVHAEALPAYIPEVAPIDFVELELPNTPELNEYHTRVDDYKVGEKVSGMLLINNMEFGSLCQIYDLGCGVIGRLTFESAAGAVLKVGDRDAVDTLNRNIGGDVPAFFKQHVGDGSEPIDLVVVGIRTLYGEQELSTLGIECTNDAYCRLVDLTLPGNKLTPLLAAIHSVVDDRIIVRMVDTAQFVLVHAVDVFDTPKDICPLGTLYAPSQLIILSQLTSDNVPCPLIWKGLNFLAIPPTNLEASIFQKTDLTFGGIGAIKPIKKNKRALTCILRATAARLAYHFPVSFLTVTSPVEYDPKFSLFEYPTLALTRISDTPQDLLGGVVDGRSATLDALATYHMCTRISQTAISLRSIDEIVPSMAEHSFVAIKQPHLFLPQTGDDLTVERTYLGYIQPYRAVVGGLTVAISESICLFVPMREVSDTFITLTEVEALYAPRTLVKVRYLKTDEAKGQICYIGTIKPSVVENPKVRHPSTILQVGTCVVGCIDAIKDNVGVYLNVQDCYPPLRVRANVQDAINSTHTPGEKTIMKGAARCSRTYTVGQYVYCVILEITPKGVNVGLKTAHFLAAGIDVTKLPPLEQPNLQKDTSKLKNHKELLARLETLPTAEPGSKRTLKYDILGGEIDTDEEDIAKDSTTDQAGLPLGDGILKKPSQELFGTQFLKVPFATREEISSSSDGSSLSDSKDEEEVRRGERYEHDTASTSRAQVQASEQPDSLIPTTVPDFERALAGNERSSYLWIRYAAYHIDRAAISEARDVLTRACAAIPEGCPDDRQNIWLAFIAFEERFGGTEASILCLREAIRRNDPNNLLRSYCHGKIVQGDWKAAEQGYEILLEKRERKEEYLNWRAYLAFLYNIEHLDMPQEVARTNLERARTRELQRAMSCIAPSKQLRLTCDIARLEYRIGEIDRGRAIFNKLVGDSPKHIDIWGQYLDAEEKFVAATRPQDVRALYERVCSTRFPLKKMIYLFKRFLTFEQRHGTALTRERVRELAIQYADAQAE</sequence>
<dbReference type="Pfam" id="PF00575">
    <property type="entry name" value="S1"/>
    <property type="match status" value="1"/>
</dbReference>
<evidence type="ECO:0000259" key="4">
    <source>
        <dbReference type="PROSITE" id="PS50126"/>
    </source>
</evidence>
<dbReference type="PROSITE" id="PS50126">
    <property type="entry name" value="S1"/>
    <property type="match status" value="1"/>
</dbReference>
<feature type="compositionally biased region" description="Low complexity" evidence="3">
    <location>
        <begin position="1454"/>
        <end position="1463"/>
    </location>
</feature>
<evidence type="ECO:0000256" key="2">
    <source>
        <dbReference type="ARBA" id="ARBA00022552"/>
    </source>
</evidence>
<accession>A0A4Z1TAM1</accession>
<evidence type="ECO:0000313" key="6">
    <source>
        <dbReference type="Proteomes" id="UP000315496"/>
    </source>
</evidence>
<dbReference type="PANTHER" id="PTHR23270">
    <property type="entry name" value="PROGRAMMED CELL DEATH PROTEIN 11 PRE-RRNA PROCESSING PROTEIN RRP5"/>
    <property type="match status" value="1"/>
</dbReference>
<comment type="subcellular location">
    <subcellularLocation>
        <location evidence="1">Nucleus</location>
        <location evidence="1">Nucleolus</location>
    </subcellularLocation>
</comment>
<proteinExistence type="predicted"/>